<accession>A0A6H2HC95</accession>
<gene>
    <name evidence="24" type="primary">glrK</name>
    <name evidence="24" type="ORF">HC248_02779</name>
</gene>
<organism evidence="24 25">
    <name type="scientific">Polaromonas vacuolata</name>
    <dbReference type="NCBI Taxonomy" id="37448"/>
    <lineage>
        <taxon>Bacteria</taxon>
        <taxon>Pseudomonadati</taxon>
        <taxon>Pseudomonadota</taxon>
        <taxon>Betaproteobacteria</taxon>
        <taxon>Burkholderiales</taxon>
        <taxon>Comamonadaceae</taxon>
        <taxon>Polaromonas</taxon>
    </lineage>
</organism>
<evidence type="ECO:0000256" key="1">
    <source>
        <dbReference type="ARBA" id="ARBA00000085"/>
    </source>
</evidence>
<keyword evidence="16" id="KW-0346">Stress response</keyword>
<keyword evidence="21" id="KW-0472">Membrane</keyword>
<dbReference type="InterPro" id="IPR036890">
    <property type="entry name" value="HATPase_C_sf"/>
</dbReference>
<keyword evidence="17" id="KW-0843">Virulence</keyword>
<feature type="domain" description="HAMP" evidence="23">
    <location>
        <begin position="195"/>
        <end position="247"/>
    </location>
</feature>
<evidence type="ECO:0000313" key="24">
    <source>
        <dbReference type="EMBL" id="QJC57450.1"/>
    </source>
</evidence>
<dbReference type="InterPro" id="IPR036097">
    <property type="entry name" value="HisK_dim/P_sf"/>
</dbReference>
<name>A0A6H2HC95_9BURK</name>
<comment type="cofactor">
    <cofactor evidence="3">
        <name>Mg(2+)</name>
        <dbReference type="ChEBI" id="CHEBI:18420"/>
    </cofactor>
</comment>
<keyword evidence="14" id="KW-0904">Protein phosphatase</keyword>
<keyword evidence="6" id="KW-1003">Cell membrane</keyword>
<dbReference type="CDD" id="cd00075">
    <property type="entry name" value="HATPase"/>
    <property type="match status" value="1"/>
</dbReference>
<evidence type="ECO:0000256" key="10">
    <source>
        <dbReference type="ARBA" id="ARBA00022777"/>
    </source>
</evidence>
<evidence type="ECO:0000256" key="20">
    <source>
        <dbReference type="ARBA" id="ARBA00041776"/>
    </source>
</evidence>
<dbReference type="KEGG" id="pvac:HC248_02779"/>
<dbReference type="Proteomes" id="UP000502041">
    <property type="component" value="Chromosome"/>
</dbReference>
<reference evidence="24 25" key="1">
    <citation type="submission" date="2020-04" db="EMBL/GenBank/DDBJ databases">
        <title>Complete genome of a Psychrophilic, Marine, Gas Vacuolate Bacterium Polaromonas vacuolata KCTC 22033T.</title>
        <authorList>
            <person name="Hwang K."/>
            <person name="Kim K.M."/>
        </authorList>
    </citation>
    <scope>NUCLEOTIDE SEQUENCE [LARGE SCALE GENOMIC DNA]</scope>
    <source>
        <strain evidence="24 25">KCTC 22033</strain>
    </source>
</reference>
<evidence type="ECO:0000256" key="16">
    <source>
        <dbReference type="ARBA" id="ARBA00023016"/>
    </source>
</evidence>
<feature type="transmembrane region" description="Helical" evidence="21">
    <location>
        <begin position="179"/>
        <end position="197"/>
    </location>
</feature>
<evidence type="ECO:0000256" key="21">
    <source>
        <dbReference type="SAM" id="Phobius"/>
    </source>
</evidence>
<proteinExistence type="predicted"/>
<dbReference type="GO" id="GO:0004721">
    <property type="term" value="F:phosphoprotein phosphatase activity"/>
    <property type="evidence" value="ECO:0007669"/>
    <property type="project" value="UniProtKB-KW"/>
</dbReference>
<dbReference type="InterPro" id="IPR005467">
    <property type="entry name" value="His_kinase_dom"/>
</dbReference>
<dbReference type="EC" id="2.7.13.3" evidence="5"/>
<dbReference type="RefSeq" id="WP_168922959.1">
    <property type="nucleotide sequence ID" value="NZ_CP051461.1"/>
</dbReference>
<keyword evidence="15" id="KW-0902">Two-component regulatory system</keyword>
<evidence type="ECO:0000256" key="3">
    <source>
        <dbReference type="ARBA" id="ARBA00001946"/>
    </source>
</evidence>
<dbReference type="PRINTS" id="PR00344">
    <property type="entry name" value="BCTRLSENSOR"/>
</dbReference>
<feature type="domain" description="Histidine kinase" evidence="22">
    <location>
        <begin position="255"/>
        <end position="474"/>
    </location>
</feature>
<evidence type="ECO:0000256" key="13">
    <source>
        <dbReference type="ARBA" id="ARBA00022842"/>
    </source>
</evidence>
<dbReference type="GO" id="GO:0000155">
    <property type="term" value="F:phosphorelay sensor kinase activity"/>
    <property type="evidence" value="ECO:0007669"/>
    <property type="project" value="InterPro"/>
</dbReference>
<dbReference type="InterPro" id="IPR004358">
    <property type="entry name" value="Sig_transdc_His_kin-like_C"/>
</dbReference>
<dbReference type="SMART" id="SM00388">
    <property type="entry name" value="HisKA"/>
    <property type="match status" value="1"/>
</dbReference>
<keyword evidence="18" id="KW-0464">Manganese</keyword>
<evidence type="ECO:0000259" key="22">
    <source>
        <dbReference type="PROSITE" id="PS50109"/>
    </source>
</evidence>
<comment type="catalytic activity">
    <reaction evidence="1">
        <text>ATP + protein L-histidine = ADP + protein N-phospho-L-histidine.</text>
        <dbReference type="EC" id="2.7.13.3"/>
    </reaction>
</comment>
<keyword evidence="10 24" id="KW-0418">Kinase</keyword>
<evidence type="ECO:0000256" key="14">
    <source>
        <dbReference type="ARBA" id="ARBA00022912"/>
    </source>
</evidence>
<dbReference type="InterPro" id="IPR003660">
    <property type="entry name" value="HAMP_dom"/>
</dbReference>
<keyword evidence="21" id="KW-0812">Transmembrane</keyword>
<keyword evidence="21" id="KW-1133">Transmembrane helix</keyword>
<dbReference type="Gene3D" id="3.30.565.10">
    <property type="entry name" value="Histidine kinase-like ATPase, C-terminal domain"/>
    <property type="match status" value="1"/>
</dbReference>
<evidence type="ECO:0000313" key="25">
    <source>
        <dbReference type="Proteomes" id="UP000502041"/>
    </source>
</evidence>
<keyword evidence="8 24" id="KW-0808">Transferase</keyword>
<evidence type="ECO:0000256" key="2">
    <source>
        <dbReference type="ARBA" id="ARBA00001936"/>
    </source>
</evidence>
<dbReference type="PROSITE" id="PS50109">
    <property type="entry name" value="HIS_KIN"/>
    <property type="match status" value="1"/>
</dbReference>
<comment type="cofactor">
    <cofactor evidence="2">
        <name>Mn(2+)</name>
        <dbReference type="ChEBI" id="CHEBI:29035"/>
    </cofactor>
</comment>
<dbReference type="SUPFAM" id="SSF55874">
    <property type="entry name" value="ATPase domain of HSP90 chaperone/DNA topoisomerase II/histidine kinase"/>
    <property type="match status" value="1"/>
</dbReference>
<dbReference type="CDD" id="cd00082">
    <property type="entry name" value="HisKA"/>
    <property type="match status" value="1"/>
</dbReference>
<evidence type="ECO:0000256" key="12">
    <source>
        <dbReference type="ARBA" id="ARBA00022840"/>
    </source>
</evidence>
<evidence type="ECO:0000256" key="8">
    <source>
        <dbReference type="ARBA" id="ARBA00022679"/>
    </source>
</evidence>
<dbReference type="PROSITE" id="PS50885">
    <property type="entry name" value="HAMP"/>
    <property type="match status" value="1"/>
</dbReference>
<dbReference type="Gene3D" id="1.10.287.130">
    <property type="match status" value="1"/>
</dbReference>
<keyword evidence="9" id="KW-0547">Nucleotide-binding</keyword>
<dbReference type="GO" id="GO:0005524">
    <property type="term" value="F:ATP binding"/>
    <property type="evidence" value="ECO:0007669"/>
    <property type="project" value="UniProtKB-KW"/>
</dbReference>
<keyword evidence="12" id="KW-0067">ATP-binding</keyword>
<evidence type="ECO:0000256" key="18">
    <source>
        <dbReference type="ARBA" id="ARBA00023211"/>
    </source>
</evidence>
<evidence type="ECO:0000256" key="4">
    <source>
        <dbReference type="ARBA" id="ARBA00004651"/>
    </source>
</evidence>
<dbReference type="Pfam" id="PF02518">
    <property type="entry name" value="HATPase_c"/>
    <property type="match status" value="1"/>
</dbReference>
<evidence type="ECO:0000256" key="19">
    <source>
        <dbReference type="ARBA" id="ARBA00040454"/>
    </source>
</evidence>
<protein>
    <recommendedName>
        <fullName evidence="19">Signal transduction histidine-protein kinase/phosphatase MprB</fullName>
        <ecNumber evidence="5">2.7.13.3</ecNumber>
    </recommendedName>
    <alternativeName>
        <fullName evidence="20">Mycobacterial persistence regulator B</fullName>
    </alternativeName>
</protein>
<dbReference type="Pfam" id="PF00512">
    <property type="entry name" value="HisKA"/>
    <property type="match status" value="1"/>
</dbReference>
<sequence>MLKHISFRQLLVLAFLLIATLLAAVCMRALSTLEDLTMQSRSVAARALDLSASAQFLRERSVVIERSSRQAVVLGDQVLRERFNSAAGEISSGLQRLAAQGVAIRLIAEWQTGVQSISALLNGTSDTALEREQQIVHQFRELDDISAGITLKVQQTIEGQNQMLLARFESSQESLTRQVFSAIALAVALALGLGIWLTRPLQRLEKAIKGLGENRLDEAIHITGPADLQMVGQRLDWLRLRLVELDADKARFLRHVSHELKTPLASLREGVSLLEEEVAGVLTEQQREIAQILRQNTSVLQGQIEDLLRFNAAAFEARQLHREKTDLTHLIEAQIEDQRLQWRAKNLQIQLEGTVKNIEIDAEKITTAVANLLSNAIRFSPSEGIINIRLSQQPASICIDVQDQGPGIAQADRERVFEPFYRGERQPLYALRGSGIGLSIVNEYISAHGGRLHLLPEQDNAPGAHFRIELTYAPTN</sequence>
<dbReference type="AlphaFoldDB" id="A0A6H2HC95"/>
<comment type="subcellular location">
    <subcellularLocation>
        <location evidence="4">Cell membrane</location>
        <topology evidence="4">Multi-pass membrane protein</topology>
    </subcellularLocation>
</comment>
<evidence type="ECO:0000259" key="23">
    <source>
        <dbReference type="PROSITE" id="PS50885"/>
    </source>
</evidence>
<evidence type="ECO:0000256" key="9">
    <source>
        <dbReference type="ARBA" id="ARBA00022741"/>
    </source>
</evidence>
<evidence type="ECO:0000256" key="5">
    <source>
        <dbReference type="ARBA" id="ARBA00012438"/>
    </source>
</evidence>
<evidence type="ECO:0000256" key="11">
    <source>
        <dbReference type="ARBA" id="ARBA00022801"/>
    </source>
</evidence>
<dbReference type="InterPro" id="IPR003594">
    <property type="entry name" value="HATPase_dom"/>
</dbReference>
<dbReference type="SMART" id="SM00387">
    <property type="entry name" value="HATPase_c"/>
    <property type="match status" value="1"/>
</dbReference>
<dbReference type="InterPro" id="IPR003661">
    <property type="entry name" value="HisK_dim/P_dom"/>
</dbReference>
<evidence type="ECO:0000256" key="15">
    <source>
        <dbReference type="ARBA" id="ARBA00023012"/>
    </source>
</evidence>
<dbReference type="InterPro" id="IPR050980">
    <property type="entry name" value="2C_sensor_his_kinase"/>
</dbReference>
<evidence type="ECO:0000256" key="17">
    <source>
        <dbReference type="ARBA" id="ARBA00023026"/>
    </source>
</evidence>
<dbReference type="PANTHER" id="PTHR44936">
    <property type="entry name" value="SENSOR PROTEIN CREC"/>
    <property type="match status" value="1"/>
</dbReference>
<dbReference type="GO" id="GO:0005886">
    <property type="term" value="C:plasma membrane"/>
    <property type="evidence" value="ECO:0007669"/>
    <property type="project" value="UniProtKB-SubCell"/>
</dbReference>
<dbReference type="SUPFAM" id="SSF47384">
    <property type="entry name" value="Homodimeric domain of signal transducing histidine kinase"/>
    <property type="match status" value="1"/>
</dbReference>
<keyword evidence="11" id="KW-0378">Hydrolase</keyword>
<keyword evidence="13" id="KW-0460">Magnesium</keyword>
<evidence type="ECO:0000256" key="6">
    <source>
        <dbReference type="ARBA" id="ARBA00022475"/>
    </source>
</evidence>
<evidence type="ECO:0000256" key="7">
    <source>
        <dbReference type="ARBA" id="ARBA00022553"/>
    </source>
</evidence>
<keyword evidence="7" id="KW-0597">Phosphoprotein</keyword>
<dbReference type="PANTHER" id="PTHR44936:SF9">
    <property type="entry name" value="SENSOR PROTEIN CREC"/>
    <property type="match status" value="1"/>
</dbReference>
<keyword evidence="25" id="KW-1185">Reference proteome</keyword>
<dbReference type="EMBL" id="CP051461">
    <property type="protein sequence ID" value="QJC57450.1"/>
    <property type="molecule type" value="Genomic_DNA"/>
</dbReference>